<dbReference type="AlphaFoldDB" id="A0A371IWT1"/>
<feature type="active site" evidence="2">
    <location>
        <position position="164"/>
    </location>
</feature>
<keyword evidence="1" id="KW-0064">Aspartyl protease</keyword>
<sequence>MYIEYYIIENLLINYIIISCTSILIKENNNVKKKWMGASLGAIYSVAYLYPSLHILFTIPLKIIIIILITLVSFSYKSKKEYTRTLLVFLLANIFISGSTYFVIYFTGIDHMKISFIIICAYLSCELLKYIYKDIKMIKYIKEFTKTITISLLNHSYTCKALLDSGNLLKDPISKSDIIIIKASILKDIIPNINLNYENNFIDAKKADEIINTLDDEISTRVRVIPYRHAGSNKTSMILGLKADYVEIDNRKIGNIVLGITNFNDEDYKAILNPTILSEA</sequence>
<comment type="similarity">
    <text evidence="1">Belongs to the peptidase U4 family.</text>
</comment>
<dbReference type="RefSeq" id="WP_095404705.1">
    <property type="nucleotide sequence ID" value="NZ_NOJZ02000001.1"/>
</dbReference>
<feature type="transmembrane region" description="Helical" evidence="3">
    <location>
        <begin position="6"/>
        <end position="25"/>
    </location>
</feature>
<evidence type="ECO:0000256" key="3">
    <source>
        <dbReference type="SAM" id="Phobius"/>
    </source>
</evidence>
<dbReference type="GO" id="GO:0004190">
    <property type="term" value="F:aspartic-type endopeptidase activity"/>
    <property type="evidence" value="ECO:0007669"/>
    <property type="project" value="UniProtKB-KW"/>
</dbReference>
<keyword evidence="1" id="KW-1003">Cell membrane</keyword>
<protein>
    <recommendedName>
        <fullName evidence="1">Sporulation sigma-E factor-processing peptidase</fullName>
        <ecNumber evidence="1">3.4.23.-</ecNumber>
    </recommendedName>
    <alternativeName>
        <fullName evidence="1">Membrane-associated aspartic protease</fullName>
    </alternativeName>
    <alternativeName>
        <fullName evidence="1">Stage II sporulation protein GA</fullName>
    </alternativeName>
</protein>
<dbReference type="GO" id="GO:0005886">
    <property type="term" value="C:plasma membrane"/>
    <property type="evidence" value="ECO:0007669"/>
    <property type="project" value="UniProtKB-SubCell"/>
</dbReference>
<evidence type="ECO:0000313" key="5">
    <source>
        <dbReference type="Proteomes" id="UP000243494"/>
    </source>
</evidence>
<name>A0A371IWT1_9FIRM</name>
<keyword evidence="1" id="KW-0645">Protease</keyword>
<keyword evidence="1 3" id="KW-0472">Membrane</keyword>
<organism evidence="4 5">
    <name type="scientific">Romboutsia maritimum</name>
    <dbReference type="NCBI Taxonomy" id="2020948"/>
    <lineage>
        <taxon>Bacteria</taxon>
        <taxon>Bacillati</taxon>
        <taxon>Bacillota</taxon>
        <taxon>Clostridia</taxon>
        <taxon>Peptostreptococcales</taxon>
        <taxon>Peptostreptococcaceae</taxon>
        <taxon>Romboutsia</taxon>
    </lineage>
</organism>
<dbReference type="Proteomes" id="UP000243494">
    <property type="component" value="Unassembled WGS sequence"/>
</dbReference>
<dbReference type="GO" id="GO:0030436">
    <property type="term" value="P:asexual sporulation"/>
    <property type="evidence" value="ECO:0007669"/>
    <property type="project" value="InterPro"/>
</dbReference>
<feature type="transmembrane region" description="Helical" evidence="3">
    <location>
        <begin position="114"/>
        <end position="132"/>
    </location>
</feature>
<comment type="subcellular location">
    <subcellularLocation>
        <location evidence="1">Cell membrane</location>
    </subcellularLocation>
</comment>
<dbReference type="GO" id="GO:0030435">
    <property type="term" value="P:sporulation resulting in formation of a cellular spore"/>
    <property type="evidence" value="ECO:0007669"/>
    <property type="project" value="UniProtKB-KW"/>
</dbReference>
<dbReference type="EMBL" id="NOJZ02000001">
    <property type="protein sequence ID" value="RDY24936.1"/>
    <property type="molecule type" value="Genomic_DNA"/>
</dbReference>
<evidence type="ECO:0000256" key="2">
    <source>
        <dbReference type="PIRSR" id="PIRSR018571-1"/>
    </source>
</evidence>
<comment type="caution">
    <text evidence="4">The sequence shown here is derived from an EMBL/GenBank/DDBJ whole genome shotgun (WGS) entry which is preliminary data.</text>
</comment>
<evidence type="ECO:0000256" key="1">
    <source>
        <dbReference type="PIRNR" id="PIRNR018571"/>
    </source>
</evidence>
<keyword evidence="1" id="KW-0378">Hydrolase</keyword>
<dbReference type="InterPro" id="IPR005081">
    <property type="entry name" value="SpoIIGA"/>
</dbReference>
<keyword evidence="5" id="KW-1185">Reference proteome</keyword>
<comment type="function">
    <text evidence="1">Probable aspartic protease that is responsible for the proteolytic cleavage of the RNA polymerase sigma E factor (SigE/spoIIGB) to yield the active peptide in the mother cell during sporulation. Responds to a signal from the forespore that is triggered by the extracellular signal protein SpoIIR.</text>
</comment>
<feature type="transmembrane region" description="Helical" evidence="3">
    <location>
        <begin position="86"/>
        <end position="108"/>
    </location>
</feature>
<proteinExistence type="inferred from homology"/>
<keyword evidence="3" id="KW-1133">Transmembrane helix</keyword>
<keyword evidence="3" id="KW-0812">Transmembrane</keyword>
<evidence type="ECO:0000313" key="4">
    <source>
        <dbReference type="EMBL" id="RDY24936.1"/>
    </source>
</evidence>
<accession>A0A371IWT1</accession>
<reference evidence="4 5" key="1">
    <citation type="journal article" date="2017" name="Genome Announc.">
        <title>Draft Genome Sequence of Romboutsia maritimum sp. nov. Strain CCRI-22766(T), Isolated from Coastal Estuarine Mud.</title>
        <authorList>
            <person name="Maheux A.F."/>
            <person name="Boudreau D.K."/>
            <person name="Berube E."/>
            <person name="Boissinot M."/>
            <person name="Raymond F."/>
            <person name="Brodeur S."/>
            <person name="Corbeil J."/>
            <person name="Brightwell G."/>
            <person name="Broda D."/>
            <person name="Omar R.F."/>
            <person name="Bergeron M.G."/>
        </authorList>
    </citation>
    <scope>NUCLEOTIDE SEQUENCE [LARGE SCALE GENOMIC DNA]</scope>
    <source>
        <strain evidence="4 5">CCRI-22766</strain>
    </source>
</reference>
<gene>
    <name evidence="4" type="ORF">CHF27_001685</name>
</gene>
<dbReference type="OrthoDB" id="2690199at2"/>
<keyword evidence="1" id="KW-0749">Sporulation</keyword>
<dbReference type="GO" id="GO:0006508">
    <property type="term" value="P:proteolysis"/>
    <property type="evidence" value="ECO:0007669"/>
    <property type="project" value="UniProtKB-KW"/>
</dbReference>
<dbReference type="EC" id="3.4.23.-" evidence="1"/>
<feature type="transmembrane region" description="Helical" evidence="3">
    <location>
        <begin position="56"/>
        <end position="74"/>
    </location>
</feature>
<dbReference type="Pfam" id="PF03419">
    <property type="entry name" value="Peptidase_U4"/>
    <property type="match status" value="1"/>
</dbReference>
<dbReference type="PIRSF" id="PIRSF018571">
    <property type="entry name" value="SpoIIGA"/>
    <property type="match status" value="1"/>
</dbReference>